<dbReference type="Proteomes" id="UP000822688">
    <property type="component" value="Chromosome 12"/>
</dbReference>
<sequence>MHQPTRIPSQYNQTHQIQQQIRLSPHAIRPQVPVNCPPQRPKKYSRTSSRHGHRHGELRAPPNCSNLDAGLSDFSQGLRYILRLLRIRIRMHSDRRKLIDQIQELKQIKSHTISHPLIPSHTIAYRLNARN</sequence>
<keyword evidence="3" id="KW-1185">Reference proteome</keyword>
<feature type="region of interest" description="Disordered" evidence="1">
    <location>
        <begin position="23"/>
        <end position="65"/>
    </location>
</feature>
<evidence type="ECO:0000313" key="3">
    <source>
        <dbReference type="Proteomes" id="UP000822688"/>
    </source>
</evidence>
<reference evidence="2" key="1">
    <citation type="submission" date="2020-06" db="EMBL/GenBank/DDBJ databases">
        <title>WGS assembly of Ceratodon purpureus strain R40.</title>
        <authorList>
            <person name="Carey S.B."/>
            <person name="Jenkins J."/>
            <person name="Shu S."/>
            <person name="Lovell J.T."/>
            <person name="Sreedasyam A."/>
            <person name="Maumus F."/>
            <person name="Tiley G.P."/>
            <person name="Fernandez-Pozo N."/>
            <person name="Barry K."/>
            <person name="Chen C."/>
            <person name="Wang M."/>
            <person name="Lipzen A."/>
            <person name="Daum C."/>
            <person name="Saski C.A."/>
            <person name="Payton A.C."/>
            <person name="Mcbreen J.C."/>
            <person name="Conrad R.E."/>
            <person name="Kollar L.M."/>
            <person name="Olsson S."/>
            <person name="Huttunen S."/>
            <person name="Landis J.B."/>
            <person name="Wickett N.J."/>
            <person name="Johnson M.G."/>
            <person name="Rensing S.A."/>
            <person name="Grimwood J."/>
            <person name="Schmutz J."/>
            <person name="Mcdaniel S.F."/>
        </authorList>
    </citation>
    <scope>NUCLEOTIDE SEQUENCE</scope>
    <source>
        <strain evidence="2">R40</strain>
    </source>
</reference>
<evidence type="ECO:0000313" key="2">
    <source>
        <dbReference type="EMBL" id="KAG0553442.1"/>
    </source>
</evidence>
<feature type="compositionally biased region" description="Basic residues" evidence="1">
    <location>
        <begin position="40"/>
        <end position="56"/>
    </location>
</feature>
<dbReference type="EMBL" id="CM026433">
    <property type="protein sequence ID" value="KAG0553442.1"/>
    <property type="molecule type" value="Genomic_DNA"/>
</dbReference>
<protein>
    <submittedName>
        <fullName evidence="2">Uncharacterized protein</fullName>
    </submittedName>
</protein>
<organism evidence="2 3">
    <name type="scientific">Ceratodon purpureus</name>
    <name type="common">Fire moss</name>
    <name type="synonym">Dicranum purpureum</name>
    <dbReference type="NCBI Taxonomy" id="3225"/>
    <lineage>
        <taxon>Eukaryota</taxon>
        <taxon>Viridiplantae</taxon>
        <taxon>Streptophyta</taxon>
        <taxon>Embryophyta</taxon>
        <taxon>Bryophyta</taxon>
        <taxon>Bryophytina</taxon>
        <taxon>Bryopsida</taxon>
        <taxon>Dicranidae</taxon>
        <taxon>Pseudoditrichales</taxon>
        <taxon>Ditrichaceae</taxon>
        <taxon>Ceratodon</taxon>
    </lineage>
</organism>
<gene>
    <name evidence="2" type="ORF">KC19_12G011500</name>
</gene>
<comment type="caution">
    <text evidence="2">The sequence shown here is derived from an EMBL/GenBank/DDBJ whole genome shotgun (WGS) entry which is preliminary data.</text>
</comment>
<accession>A0A8T0G853</accession>
<evidence type="ECO:0000256" key="1">
    <source>
        <dbReference type="SAM" id="MobiDB-lite"/>
    </source>
</evidence>
<name>A0A8T0G853_CERPU</name>
<dbReference type="AlphaFoldDB" id="A0A8T0G853"/>
<proteinExistence type="predicted"/>